<comment type="subcellular location">
    <subcellularLocation>
        <location evidence="1">Membrane</location>
        <topology evidence="1">Multi-pass membrane protein</topology>
    </subcellularLocation>
</comment>
<dbReference type="Pfam" id="PF03092">
    <property type="entry name" value="BT1"/>
    <property type="match status" value="2"/>
</dbReference>
<protein>
    <recommendedName>
        <fullName evidence="11">Transmembrane protein</fullName>
    </recommendedName>
</protein>
<keyword evidence="4 8" id="KW-0812">Transmembrane</keyword>
<evidence type="ECO:0000256" key="7">
    <source>
        <dbReference type="SAM" id="MobiDB-lite"/>
    </source>
</evidence>
<comment type="caution">
    <text evidence="9">The sequence shown here is derived from an EMBL/GenBank/DDBJ whole genome shotgun (WGS) entry which is preliminary data.</text>
</comment>
<gene>
    <name evidence="9" type="ORF">P3T76_007564</name>
</gene>
<dbReference type="AlphaFoldDB" id="A0AAD9GMC2"/>
<dbReference type="SUPFAM" id="SSF103473">
    <property type="entry name" value="MFS general substrate transporter"/>
    <property type="match status" value="1"/>
</dbReference>
<dbReference type="PANTHER" id="PTHR31585">
    <property type="entry name" value="FOLATE-BIOPTERIN TRANSPORTER 1, CHLOROPLASTIC"/>
    <property type="match status" value="1"/>
</dbReference>
<keyword evidence="5 8" id="KW-1133">Transmembrane helix</keyword>
<dbReference type="PANTHER" id="PTHR31585:SF5">
    <property type="entry name" value="RNA-BINDING S4 DOMAIN-CONTAINING PROTEIN"/>
    <property type="match status" value="1"/>
</dbReference>
<organism evidence="9 10">
    <name type="scientific">Phytophthora citrophthora</name>
    <dbReference type="NCBI Taxonomy" id="4793"/>
    <lineage>
        <taxon>Eukaryota</taxon>
        <taxon>Sar</taxon>
        <taxon>Stramenopiles</taxon>
        <taxon>Oomycota</taxon>
        <taxon>Peronosporomycetes</taxon>
        <taxon>Peronosporales</taxon>
        <taxon>Peronosporaceae</taxon>
        <taxon>Phytophthora</taxon>
    </lineage>
</organism>
<evidence type="ECO:0000256" key="5">
    <source>
        <dbReference type="ARBA" id="ARBA00022989"/>
    </source>
</evidence>
<proteinExistence type="inferred from homology"/>
<feature type="transmembrane region" description="Helical" evidence="8">
    <location>
        <begin position="385"/>
        <end position="406"/>
    </location>
</feature>
<evidence type="ECO:0000313" key="9">
    <source>
        <dbReference type="EMBL" id="KAK1940858.1"/>
    </source>
</evidence>
<feature type="transmembrane region" description="Helical" evidence="8">
    <location>
        <begin position="449"/>
        <end position="471"/>
    </location>
</feature>
<feature type="transmembrane region" description="Helical" evidence="8">
    <location>
        <begin position="322"/>
        <end position="340"/>
    </location>
</feature>
<evidence type="ECO:0008006" key="11">
    <source>
        <dbReference type="Google" id="ProtNLM"/>
    </source>
</evidence>
<accession>A0AAD9GMC2</accession>
<feature type="transmembrane region" description="Helical" evidence="8">
    <location>
        <begin position="138"/>
        <end position="157"/>
    </location>
</feature>
<evidence type="ECO:0000256" key="6">
    <source>
        <dbReference type="ARBA" id="ARBA00023136"/>
    </source>
</evidence>
<comment type="similarity">
    <text evidence="2">Belongs to the major facilitator superfamily. Folate-biopterin transporter (TC 2.A.71) family.</text>
</comment>
<keyword evidence="3" id="KW-0813">Transport</keyword>
<evidence type="ECO:0000256" key="3">
    <source>
        <dbReference type="ARBA" id="ARBA00022448"/>
    </source>
</evidence>
<feature type="transmembrane region" description="Helical" evidence="8">
    <location>
        <begin position="73"/>
        <end position="94"/>
    </location>
</feature>
<feature type="transmembrane region" description="Helical" evidence="8">
    <location>
        <begin position="196"/>
        <end position="214"/>
    </location>
</feature>
<keyword evidence="6 8" id="KW-0472">Membrane</keyword>
<reference evidence="9" key="1">
    <citation type="submission" date="2023-08" db="EMBL/GenBank/DDBJ databases">
        <title>Reference Genome Resource for the Citrus Pathogen Phytophthora citrophthora.</title>
        <authorList>
            <person name="Moller H."/>
            <person name="Coetzee B."/>
            <person name="Rose L.J."/>
            <person name="Van Niekerk J.M."/>
        </authorList>
    </citation>
    <scope>NUCLEOTIDE SEQUENCE</scope>
    <source>
        <strain evidence="9">STE-U-9442</strain>
    </source>
</reference>
<evidence type="ECO:0000256" key="2">
    <source>
        <dbReference type="ARBA" id="ARBA00007015"/>
    </source>
</evidence>
<evidence type="ECO:0000256" key="8">
    <source>
        <dbReference type="SAM" id="Phobius"/>
    </source>
</evidence>
<feature type="transmembrane region" description="Helical" evidence="8">
    <location>
        <begin position="274"/>
        <end position="293"/>
    </location>
</feature>
<dbReference type="GO" id="GO:0016020">
    <property type="term" value="C:membrane"/>
    <property type="evidence" value="ECO:0007669"/>
    <property type="project" value="UniProtKB-SubCell"/>
</dbReference>
<feature type="transmembrane region" description="Helical" evidence="8">
    <location>
        <begin position="235"/>
        <end position="254"/>
    </location>
</feature>
<name>A0AAD9GMC2_9STRA</name>
<evidence type="ECO:0000256" key="4">
    <source>
        <dbReference type="ARBA" id="ARBA00022692"/>
    </source>
</evidence>
<dbReference type="InterPro" id="IPR039309">
    <property type="entry name" value="BT1"/>
</dbReference>
<keyword evidence="10" id="KW-1185">Reference proteome</keyword>
<dbReference type="InterPro" id="IPR036259">
    <property type="entry name" value="MFS_trans_sf"/>
</dbReference>
<feature type="transmembrane region" description="Helical" evidence="8">
    <location>
        <begin position="533"/>
        <end position="551"/>
    </location>
</feature>
<feature type="region of interest" description="Disordered" evidence="7">
    <location>
        <begin position="23"/>
        <end position="62"/>
    </location>
</feature>
<feature type="transmembrane region" description="Helical" evidence="8">
    <location>
        <begin position="106"/>
        <end position="126"/>
    </location>
</feature>
<evidence type="ECO:0000256" key="1">
    <source>
        <dbReference type="ARBA" id="ARBA00004141"/>
    </source>
</evidence>
<feature type="transmembrane region" description="Helical" evidence="8">
    <location>
        <begin position="360"/>
        <end position="378"/>
    </location>
</feature>
<feature type="transmembrane region" description="Helical" evidence="8">
    <location>
        <begin position="493"/>
        <end position="513"/>
    </location>
</feature>
<evidence type="ECO:0000313" key="10">
    <source>
        <dbReference type="Proteomes" id="UP001259832"/>
    </source>
</evidence>
<dbReference type="EMBL" id="JASMQC010000013">
    <property type="protein sequence ID" value="KAK1940858.1"/>
    <property type="molecule type" value="Genomic_DNA"/>
</dbReference>
<dbReference type="Proteomes" id="UP001259832">
    <property type="component" value="Unassembled WGS sequence"/>
</dbReference>
<sequence length="572" mass="63537">MASQHGPAGPSKLDIPVRLSFVSGTPSQAKDPDGTPNASYTHVKTPDPASLEGGALREGGTPSLTSRDSIGLLFQYAAVGINYGLLPATVYPFLQQYLNATGSQVTTASTLVILPWSFKVFYGILSDCVPLWGYRRKIWMLIGWAMCLIMLIVMAASPAGQPYYTVPSDRDIDPANYTPEIEARINFDAGNQAGKYVMLMFFAAIGYVLADVCADSIVVDFAQREPIEQRGKTQSAIYAIRTVFVIIGQLLVGFCFNGEEYGGQFDFSLNFPELMSIVAVITAPIIPITWFFIKEEKQARVPFKHYMAELWKLIQKRAVYQVIFYQFFQNVFSSISYTASSPVQSYMVGVTPINNTISEIFSNVLFMAGIMATSKWGLHWSWRKMILFTGIFVIIVDGFTTFLTLWDVFRSQWFWLGLPMAVQLPYGVGWMIGNFVIVELSGIGNEGAIYGLITMVGNLASPFAQALTLVIDQPFNLTTERIQADDTSIRTDLTYAVLIMYGMTIFSWLFLVFLPKQKEETQELLRTGGSSKILGGLTVFYVLFAFIWSLMTNIMAMYESTSCLIIAGGKGC</sequence>
<dbReference type="Gene3D" id="1.20.1250.20">
    <property type="entry name" value="MFS general substrate transporter like domains"/>
    <property type="match status" value="1"/>
</dbReference>
<feature type="transmembrane region" description="Helical" evidence="8">
    <location>
        <begin position="412"/>
        <end position="437"/>
    </location>
</feature>